<evidence type="ECO:0000256" key="2">
    <source>
        <dbReference type="ARBA" id="ARBA00022448"/>
    </source>
</evidence>
<evidence type="ECO:0000256" key="9">
    <source>
        <dbReference type="ARBA" id="ARBA00023077"/>
    </source>
</evidence>
<reference evidence="17 18" key="1">
    <citation type="submission" date="2007-01" db="EMBL/GenBank/DDBJ databases">
        <authorList>
            <person name="Haygood M."/>
            <person name="Podell S."/>
            <person name="Anderson C."/>
            <person name="Hopkinson B."/>
            <person name="Roe K."/>
            <person name="Barbeau K."/>
            <person name="Gaasterland T."/>
            <person name="Ferriera S."/>
            <person name="Johnson J."/>
            <person name="Kravitz S."/>
            <person name="Beeson K."/>
            <person name="Sutton G."/>
            <person name="Rogers Y.-H."/>
            <person name="Friedman R."/>
            <person name="Frazier M."/>
            <person name="Venter J.C."/>
        </authorList>
    </citation>
    <scope>NUCLEOTIDE SEQUENCE [LARGE SCALE GENOMIC DNA]</scope>
    <source>
        <strain evidence="17 18">ATCC 23134</strain>
    </source>
</reference>
<dbReference type="GO" id="GO:0015344">
    <property type="term" value="F:siderophore uptake transmembrane transporter activity"/>
    <property type="evidence" value="ECO:0007669"/>
    <property type="project" value="TreeGrafter"/>
</dbReference>
<evidence type="ECO:0000256" key="1">
    <source>
        <dbReference type="ARBA" id="ARBA00004571"/>
    </source>
</evidence>
<dbReference type="InterPro" id="IPR000531">
    <property type="entry name" value="Beta-barrel_TonB"/>
</dbReference>
<dbReference type="InterPro" id="IPR010916">
    <property type="entry name" value="TonB_box_CS"/>
</dbReference>
<keyword evidence="11 12" id="KW-0998">Cell outer membrane</keyword>
<evidence type="ECO:0000259" key="15">
    <source>
        <dbReference type="Pfam" id="PF00593"/>
    </source>
</evidence>
<evidence type="ECO:0000313" key="18">
    <source>
        <dbReference type="Proteomes" id="UP000004095"/>
    </source>
</evidence>
<dbReference type="Proteomes" id="UP000004095">
    <property type="component" value="Unassembled WGS sequence"/>
</dbReference>
<feature type="domain" description="TonB-dependent receptor-like beta-barrel" evidence="15">
    <location>
        <begin position="233"/>
        <end position="653"/>
    </location>
</feature>
<comment type="similarity">
    <text evidence="12 13">Belongs to the TonB-dependent receptor family.</text>
</comment>
<comment type="subcellular location">
    <subcellularLocation>
        <location evidence="1 12">Cell outer membrane</location>
        <topology evidence="1 12">Multi-pass membrane protein</topology>
    </subcellularLocation>
</comment>
<evidence type="ECO:0000259" key="16">
    <source>
        <dbReference type="Pfam" id="PF07715"/>
    </source>
</evidence>
<keyword evidence="18" id="KW-1185">Reference proteome</keyword>
<evidence type="ECO:0000256" key="13">
    <source>
        <dbReference type="RuleBase" id="RU003357"/>
    </source>
</evidence>
<gene>
    <name evidence="17" type="ORF">M23134_05389</name>
</gene>
<dbReference type="AlphaFoldDB" id="A1ZHP9"/>
<dbReference type="RefSeq" id="WP_002695605.1">
    <property type="nucleotide sequence ID" value="NZ_AAWS01000008.1"/>
</dbReference>
<dbReference type="Pfam" id="PF07715">
    <property type="entry name" value="Plug"/>
    <property type="match status" value="1"/>
</dbReference>
<dbReference type="Gene3D" id="2.40.170.20">
    <property type="entry name" value="TonB-dependent receptor, beta-barrel domain"/>
    <property type="match status" value="1"/>
</dbReference>
<dbReference type="SUPFAM" id="SSF56935">
    <property type="entry name" value="Porins"/>
    <property type="match status" value="1"/>
</dbReference>
<dbReference type="PANTHER" id="PTHR32552:SF68">
    <property type="entry name" value="FERRICHROME OUTER MEMBRANE TRANSPORTER_PHAGE RECEPTOR"/>
    <property type="match status" value="1"/>
</dbReference>
<dbReference type="CDD" id="cd01347">
    <property type="entry name" value="ligand_gated_channel"/>
    <property type="match status" value="1"/>
</dbReference>
<keyword evidence="9 13" id="KW-0798">TonB box</keyword>
<organism evidence="17 18">
    <name type="scientific">Microscilla marina ATCC 23134</name>
    <dbReference type="NCBI Taxonomy" id="313606"/>
    <lineage>
        <taxon>Bacteria</taxon>
        <taxon>Pseudomonadati</taxon>
        <taxon>Bacteroidota</taxon>
        <taxon>Cytophagia</taxon>
        <taxon>Cytophagales</taxon>
        <taxon>Microscillaceae</taxon>
        <taxon>Microscilla</taxon>
    </lineage>
</organism>
<dbReference type="eggNOG" id="COG4772">
    <property type="taxonomic scope" value="Bacteria"/>
</dbReference>
<keyword evidence="10 12" id="KW-0472">Membrane</keyword>
<evidence type="ECO:0000256" key="14">
    <source>
        <dbReference type="SAM" id="SignalP"/>
    </source>
</evidence>
<dbReference type="InterPro" id="IPR039426">
    <property type="entry name" value="TonB-dep_rcpt-like"/>
</dbReference>
<dbReference type="InterPro" id="IPR037066">
    <property type="entry name" value="Plug_dom_sf"/>
</dbReference>
<dbReference type="InterPro" id="IPR012910">
    <property type="entry name" value="Plug_dom"/>
</dbReference>
<evidence type="ECO:0000256" key="12">
    <source>
        <dbReference type="PROSITE-ProRule" id="PRU01360"/>
    </source>
</evidence>
<evidence type="ECO:0000256" key="8">
    <source>
        <dbReference type="ARBA" id="ARBA00023065"/>
    </source>
</evidence>
<comment type="caution">
    <text evidence="17">The sequence shown here is derived from an EMBL/GenBank/DDBJ whole genome shotgun (WGS) entry which is preliminary data.</text>
</comment>
<dbReference type="PANTHER" id="PTHR32552">
    <property type="entry name" value="FERRICHROME IRON RECEPTOR-RELATED"/>
    <property type="match status" value="1"/>
</dbReference>
<dbReference type="GO" id="GO:0009279">
    <property type="term" value="C:cell outer membrane"/>
    <property type="evidence" value="ECO:0007669"/>
    <property type="project" value="UniProtKB-SubCell"/>
</dbReference>
<name>A1ZHP9_MICM2</name>
<keyword evidence="2 12" id="KW-0813">Transport</keyword>
<protein>
    <submittedName>
        <fullName evidence="17">Probable TonB-dependent receptor yncD, putative</fullName>
    </submittedName>
</protein>
<sequence>MSKKTRFRFFVLCFLSVSFTTSFGFAQTPADTSLTKLLDSVIVTASRMAGLEQQVPYALTVSDAFYMQTGQRQLSINEALQNIPGLVALNPDNFAQDLRVSIRGFGARAAFGIRGIKIMVDGLPESTPDGQAQVDNLDLGAFQQMEVIRGASSSLYGNAAGGVISFSSEALPSKPYVELGLTTGSFGLQRSQLKTGWQQGKLGGFLHVAHTQTNGYRSQSAMQSTLLYNRLEWKLNTHTHLKLIYNYVFSPKADDPGALTRPEADNQRRAARDRNVMFATGEAVEQGKVGAILTHQFSPRQRLQLKGFFLDRSFSNRLPFENGGIVQLRRAYAGGGATYYYQNQPNNYRIKAGIDIENQRDNRQRYQNLQGTRGAQTLYQIEGFATTGLFVLQDIELSPVFKVNLGTRYDVIKVSAIDRFLSNGDASGNQSFRVFNPSLGVVYSFAPFAHIYANLSTSFETPALSELSANPQATGGFNPELTPQKAISYELGVKGLAHKKLNYTAALFYIQVQNELLPFELAAFPQRIFYNNAGASTRQGIETSLKYQFVPGVLLEGSYTFSRFVFDSFVADGQNYAGKVLPGIPQHMGHLGARYIYPNGSYIAVSARFNGRIFANNDNSVVDPGYQLVNLRAGWKKSWKNWAIEPFAGVNNLLNMRYTSNLRINAFGKRFYEPGATINFYGGVRVRFF</sequence>
<evidence type="ECO:0000313" key="17">
    <source>
        <dbReference type="EMBL" id="EAY30056.1"/>
    </source>
</evidence>
<proteinExistence type="inferred from homology"/>
<evidence type="ECO:0000256" key="3">
    <source>
        <dbReference type="ARBA" id="ARBA00022452"/>
    </source>
</evidence>
<dbReference type="PROSITE" id="PS00430">
    <property type="entry name" value="TONB_DEPENDENT_REC_1"/>
    <property type="match status" value="1"/>
</dbReference>
<keyword evidence="8" id="KW-0406">Ion transport</keyword>
<dbReference type="EMBL" id="AAWS01000008">
    <property type="protein sequence ID" value="EAY30056.1"/>
    <property type="molecule type" value="Genomic_DNA"/>
</dbReference>
<evidence type="ECO:0000256" key="5">
    <source>
        <dbReference type="ARBA" id="ARBA00022692"/>
    </source>
</evidence>
<evidence type="ECO:0000256" key="7">
    <source>
        <dbReference type="ARBA" id="ARBA00023004"/>
    </source>
</evidence>
<keyword evidence="5 12" id="KW-0812">Transmembrane</keyword>
<feature type="signal peptide" evidence="14">
    <location>
        <begin position="1"/>
        <end position="26"/>
    </location>
</feature>
<dbReference type="PROSITE" id="PS52016">
    <property type="entry name" value="TONB_DEPENDENT_REC_3"/>
    <property type="match status" value="1"/>
</dbReference>
<dbReference type="Pfam" id="PF00593">
    <property type="entry name" value="TonB_dep_Rec_b-barrel"/>
    <property type="match status" value="1"/>
</dbReference>
<accession>A1ZHP9</accession>
<keyword evidence="4" id="KW-0410">Iron transport</keyword>
<keyword evidence="17" id="KW-0675">Receptor</keyword>
<keyword evidence="6 14" id="KW-0732">Signal</keyword>
<keyword evidence="3 12" id="KW-1134">Transmembrane beta strand</keyword>
<feature type="domain" description="TonB-dependent receptor plug" evidence="16">
    <location>
        <begin position="53"/>
        <end position="163"/>
    </location>
</feature>
<keyword evidence="7" id="KW-0408">Iron</keyword>
<feature type="chain" id="PRO_5002642203" evidence="14">
    <location>
        <begin position="27"/>
        <end position="689"/>
    </location>
</feature>
<evidence type="ECO:0000256" key="6">
    <source>
        <dbReference type="ARBA" id="ARBA00022729"/>
    </source>
</evidence>
<evidence type="ECO:0000256" key="10">
    <source>
        <dbReference type="ARBA" id="ARBA00023136"/>
    </source>
</evidence>
<dbReference type="InterPro" id="IPR036942">
    <property type="entry name" value="Beta-barrel_TonB_sf"/>
</dbReference>
<evidence type="ECO:0000256" key="4">
    <source>
        <dbReference type="ARBA" id="ARBA00022496"/>
    </source>
</evidence>
<dbReference type="Gene3D" id="2.170.130.10">
    <property type="entry name" value="TonB-dependent receptor, plug domain"/>
    <property type="match status" value="1"/>
</dbReference>
<evidence type="ECO:0000256" key="11">
    <source>
        <dbReference type="ARBA" id="ARBA00023237"/>
    </source>
</evidence>